<feature type="chain" id="PRO_5009930049" description="CARDB protein" evidence="1">
    <location>
        <begin position="21"/>
        <end position="161"/>
    </location>
</feature>
<gene>
    <name evidence="2" type="ORF">SAMN05443547_2296</name>
</gene>
<name>A0A1M7ZYN2_9FLAO</name>
<evidence type="ECO:0000313" key="2">
    <source>
        <dbReference type="EMBL" id="SHO73920.1"/>
    </source>
</evidence>
<evidence type="ECO:0008006" key="4">
    <source>
        <dbReference type="Google" id="ProtNLM"/>
    </source>
</evidence>
<dbReference type="AlphaFoldDB" id="A0A1M7ZYN2"/>
<keyword evidence="3" id="KW-1185">Reference proteome</keyword>
<dbReference type="Proteomes" id="UP000184611">
    <property type="component" value="Unassembled WGS sequence"/>
</dbReference>
<reference evidence="3" key="1">
    <citation type="submission" date="2016-12" db="EMBL/GenBank/DDBJ databases">
        <authorList>
            <person name="Varghese N."/>
            <person name="Submissions S."/>
        </authorList>
    </citation>
    <scope>NUCLEOTIDE SEQUENCE [LARGE SCALE GENOMIC DNA]</scope>
    <source>
        <strain evidence="3">DSM 18830</strain>
    </source>
</reference>
<accession>A0A1M7ZYN2</accession>
<dbReference type="PROSITE" id="PS51257">
    <property type="entry name" value="PROKAR_LIPOPROTEIN"/>
    <property type="match status" value="1"/>
</dbReference>
<protein>
    <recommendedName>
        <fullName evidence="4">CARDB protein</fullName>
    </recommendedName>
</protein>
<evidence type="ECO:0000313" key="3">
    <source>
        <dbReference type="Proteomes" id="UP000184611"/>
    </source>
</evidence>
<sequence>MKTIKSILLCSILFGFLSCSDDDSTSSFVDLKAEGLTYTLVSQSSATTGVVRISGKIKNIGNANFSSTIQQQYVAIYERPLGTTTETEEIALNFTTMNAGEETTFFYDRNWDTTIEFQPEFILRIVMDPDITLDGNSNNDDINFNNHQIILQGNEINSLFN</sequence>
<proteinExistence type="predicted"/>
<evidence type="ECO:0000256" key="1">
    <source>
        <dbReference type="SAM" id="SignalP"/>
    </source>
</evidence>
<organism evidence="2 3">
    <name type="scientific">Flavobacterium cucumis</name>
    <dbReference type="NCBI Taxonomy" id="416016"/>
    <lineage>
        <taxon>Bacteria</taxon>
        <taxon>Pseudomonadati</taxon>
        <taxon>Bacteroidota</taxon>
        <taxon>Flavobacteriia</taxon>
        <taxon>Flavobacteriales</taxon>
        <taxon>Flavobacteriaceae</taxon>
        <taxon>Flavobacterium</taxon>
    </lineage>
</organism>
<dbReference type="STRING" id="416016.SAMN05443547_2296"/>
<dbReference type="OrthoDB" id="1365383at2"/>
<dbReference type="RefSeq" id="WP_143165283.1">
    <property type="nucleotide sequence ID" value="NZ_CBCSEA010000007.1"/>
</dbReference>
<keyword evidence="1" id="KW-0732">Signal</keyword>
<dbReference type="EMBL" id="FRYK01000004">
    <property type="protein sequence ID" value="SHO73920.1"/>
    <property type="molecule type" value="Genomic_DNA"/>
</dbReference>
<feature type="signal peptide" evidence="1">
    <location>
        <begin position="1"/>
        <end position="20"/>
    </location>
</feature>